<dbReference type="CDD" id="cd00082">
    <property type="entry name" value="HisKA"/>
    <property type="match status" value="1"/>
</dbReference>
<keyword evidence="3" id="KW-0597">Phosphoprotein</keyword>
<keyword evidence="5" id="KW-0547">Nucleotide-binding</keyword>
<evidence type="ECO:0000256" key="8">
    <source>
        <dbReference type="ARBA" id="ARBA00023012"/>
    </source>
</evidence>
<organism evidence="10 11">
    <name type="scientific">Duganella alba</name>
    <dbReference type="NCBI Taxonomy" id="2666081"/>
    <lineage>
        <taxon>Bacteria</taxon>
        <taxon>Pseudomonadati</taxon>
        <taxon>Pseudomonadota</taxon>
        <taxon>Betaproteobacteria</taxon>
        <taxon>Burkholderiales</taxon>
        <taxon>Oxalobacteraceae</taxon>
        <taxon>Telluria group</taxon>
        <taxon>Duganella</taxon>
    </lineage>
</organism>
<dbReference type="SUPFAM" id="SSF55781">
    <property type="entry name" value="GAF domain-like"/>
    <property type="match status" value="1"/>
</dbReference>
<evidence type="ECO:0000256" key="4">
    <source>
        <dbReference type="ARBA" id="ARBA00022679"/>
    </source>
</evidence>
<dbReference type="SUPFAM" id="SSF55874">
    <property type="entry name" value="ATPase domain of HSP90 chaperone/DNA topoisomerase II/histidine kinase"/>
    <property type="match status" value="1"/>
</dbReference>
<dbReference type="InterPro" id="IPR036097">
    <property type="entry name" value="HisK_dim/P_sf"/>
</dbReference>
<gene>
    <name evidence="10" type="ORF">GJ697_20280</name>
</gene>
<proteinExistence type="predicted"/>
<evidence type="ECO:0000256" key="3">
    <source>
        <dbReference type="ARBA" id="ARBA00022553"/>
    </source>
</evidence>
<dbReference type="GO" id="GO:0005524">
    <property type="term" value="F:ATP binding"/>
    <property type="evidence" value="ECO:0007669"/>
    <property type="project" value="UniProtKB-KW"/>
</dbReference>
<dbReference type="GO" id="GO:0007234">
    <property type="term" value="P:osmosensory signaling via phosphorelay pathway"/>
    <property type="evidence" value="ECO:0007669"/>
    <property type="project" value="TreeGrafter"/>
</dbReference>
<dbReference type="InterPro" id="IPR005467">
    <property type="entry name" value="His_kinase_dom"/>
</dbReference>
<evidence type="ECO:0000256" key="5">
    <source>
        <dbReference type="ARBA" id="ARBA00022741"/>
    </source>
</evidence>
<dbReference type="SMART" id="SM00387">
    <property type="entry name" value="HATPase_c"/>
    <property type="match status" value="1"/>
</dbReference>
<evidence type="ECO:0000313" key="11">
    <source>
        <dbReference type="Proteomes" id="UP000481037"/>
    </source>
</evidence>
<dbReference type="PANTHER" id="PTHR42878">
    <property type="entry name" value="TWO-COMPONENT HISTIDINE KINASE"/>
    <property type="match status" value="1"/>
</dbReference>
<evidence type="ECO:0000256" key="6">
    <source>
        <dbReference type="ARBA" id="ARBA00022777"/>
    </source>
</evidence>
<dbReference type="Pfam" id="PF01590">
    <property type="entry name" value="GAF"/>
    <property type="match status" value="1"/>
</dbReference>
<dbReference type="PROSITE" id="PS50109">
    <property type="entry name" value="HIS_KIN"/>
    <property type="match status" value="1"/>
</dbReference>
<dbReference type="EC" id="2.7.13.3" evidence="2"/>
<evidence type="ECO:0000259" key="9">
    <source>
        <dbReference type="PROSITE" id="PS50109"/>
    </source>
</evidence>
<dbReference type="Gene3D" id="1.10.287.130">
    <property type="match status" value="1"/>
</dbReference>
<dbReference type="InterPro" id="IPR004358">
    <property type="entry name" value="Sig_transdc_His_kin-like_C"/>
</dbReference>
<sequence length="390" mass="42372">MSSPTPSDVEIVQSIAAVPRMLRVIAHTTGLRWVAVARVTASDLTICAVHDELAFGFAPGAVLEITKTLCDKVRREQTSIIIDNVATDRDYHEHPVPPIYGFQSYFSIPIHRKGGEFFGTLCGLNTAPAKLSDEATRESLELYAQLLSSQIDDRHSLSAAREALVEEQDISKMRERLIGILGHDLRTPLSAISACAGLVRLISEDERTLKAMSRINLSVERISMLIDSVMDFTRSKVGGALASNLEPHCQMQQVLAHVIEELKLAYPDRTITADLSLTDPISCDAMRIAQLASNLLVNALLHGDQQAPVRLEARTADNRFTLAVTNSGDVIPAARLATLFDPFSKTDRKGKQGGLGLGLYIAAEIAKAHHGELGVESSAGKTVFTLTMPL</sequence>
<evidence type="ECO:0000256" key="1">
    <source>
        <dbReference type="ARBA" id="ARBA00000085"/>
    </source>
</evidence>
<keyword evidence="4" id="KW-0808">Transferase</keyword>
<dbReference type="InterPro" id="IPR003661">
    <property type="entry name" value="HisK_dim/P_dom"/>
</dbReference>
<dbReference type="PRINTS" id="PR00344">
    <property type="entry name" value="BCTRLSENSOR"/>
</dbReference>
<evidence type="ECO:0000313" key="10">
    <source>
        <dbReference type="EMBL" id="MRX10179.1"/>
    </source>
</evidence>
<comment type="caution">
    <text evidence="10">The sequence shown here is derived from an EMBL/GenBank/DDBJ whole genome shotgun (WGS) entry which is preliminary data.</text>
</comment>
<evidence type="ECO:0000256" key="2">
    <source>
        <dbReference type="ARBA" id="ARBA00012438"/>
    </source>
</evidence>
<dbReference type="InterPro" id="IPR050351">
    <property type="entry name" value="BphY/WalK/GraS-like"/>
</dbReference>
<dbReference type="AlphaFoldDB" id="A0A6L5QKD6"/>
<dbReference type="EMBL" id="WKJM01000018">
    <property type="protein sequence ID" value="MRX10179.1"/>
    <property type="molecule type" value="Genomic_DNA"/>
</dbReference>
<keyword evidence="7" id="KW-0067">ATP-binding</keyword>
<dbReference type="SMART" id="SM00065">
    <property type="entry name" value="GAF"/>
    <property type="match status" value="1"/>
</dbReference>
<dbReference type="PANTHER" id="PTHR42878:SF7">
    <property type="entry name" value="SENSOR HISTIDINE KINASE GLRK"/>
    <property type="match status" value="1"/>
</dbReference>
<feature type="domain" description="Histidine kinase" evidence="9">
    <location>
        <begin position="180"/>
        <end position="390"/>
    </location>
</feature>
<protein>
    <recommendedName>
        <fullName evidence="2">histidine kinase</fullName>
        <ecNumber evidence="2">2.7.13.3</ecNumber>
    </recommendedName>
</protein>
<dbReference type="GO" id="GO:0000156">
    <property type="term" value="F:phosphorelay response regulator activity"/>
    <property type="evidence" value="ECO:0007669"/>
    <property type="project" value="TreeGrafter"/>
</dbReference>
<dbReference type="SMART" id="SM00388">
    <property type="entry name" value="HisKA"/>
    <property type="match status" value="1"/>
</dbReference>
<dbReference type="Pfam" id="PF02518">
    <property type="entry name" value="HATPase_c"/>
    <property type="match status" value="1"/>
</dbReference>
<evidence type="ECO:0000256" key="7">
    <source>
        <dbReference type="ARBA" id="ARBA00022840"/>
    </source>
</evidence>
<dbReference type="InterPro" id="IPR029016">
    <property type="entry name" value="GAF-like_dom_sf"/>
</dbReference>
<keyword evidence="8" id="KW-0902">Two-component regulatory system</keyword>
<keyword evidence="6" id="KW-0418">Kinase</keyword>
<dbReference type="Pfam" id="PF00512">
    <property type="entry name" value="HisKA"/>
    <property type="match status" value="1"/>
</dbReference>
<comment type="catalytic activity">
    <reaction evidence="1">
        <text>ATP + protein L-histidine = ADP + protein N-phospho-L-histidine.</text>
        <dbReference type="EC" id="2.7.13.3"/>
    </reaction>
</comment>
<reference evidence="10 11" key="1">
    <citation type="submission" date="2019-11" db="EMBL/GenBank/DDBJ databases">
        <title>Novel species isolated from a subtropical stream in China.</title>
        <authorList>
            <person name="Lu H."/>
        </authorList>
    </citation>
    <scope>NUCLEOTIDE SEQUENCE [LARGE SCALE GENOMIC DNA]</scope>
    <source>
        <strain evidence="10 11">FT25W</strain>
    </source>
</reference>
<dbReference type="Gene3D" id="3.30.450.40">
    <property type="match status" value="1"/>
</dbReference>
<dbReference type="InterPro" id="IPR003594">
    <property type="entry name" value="HATPase_dom"/>
</dbReference>
<dbReference type="GO" id="GO:0030295">
    <property type="term" value="F:protein kinase activator activity"/>
    <property type="evidence" value="ECO:0007669"/>
    <property type="project" value="TreeGrafter"/>
</dbReference>
<dbReference type="InterPro" id="IPR036890">
    <property type="entry name" value="HATPase_C_sf"/>
</dbReference>
<dbReference type="InterPro" id="IPR003018">
    <property type="entry name" value="GAF"/>
</dbReference>
<dbReference type="SUPFAM" id="SSF47384">
    <property type="entry name" value="Homodimeric domain of signal transducing histidine kinase"/>
    <property type="match status" value="1"/>
</dbReference>
<name>A0A6L5QKD6_9BURK</name>
<dbReference type="Gene3D" id="3.30.565.10">
    <property type="entry name" value="Histidine kinase-like ATPase, C-terminal domain"/>
    <property type="match status" value="1"/>
</dbReference>
<keyword evidence="11" id="KW-1185">Reference proteome</keyword>
<dbReference type="Proteomes" id="UP000481037">
    <property type="component" value="Unassembled WGS sequence"/>
</dbReference>
<accession>A0A6L5QKD6</accession>
<dbReference type="GO" id="GO:0000155">
    <property type="term" value="F:phosphorelay sensor kinase activity"/>
    <property type="evidence" value="ECO:0007669"/>
    <property type="project" value="InterPro"/>
</dbReference>